<accession>A0A1I0W0H6</accession>
<evidence type="ECO:0000313" key="4">
    <source>
        <dbReference type="EMBL" id="SFA81426.1"/>
    </source>
</evidence>
<dbReference type="Pfam" id="PF03816">
    <property type="entry name" value="LytR_cpsA_psr"/>
    <property type="match status" value="1"/>
</dbReference>
<feature type="compositionally biased region" description="Basic residues" evidence="2">
    <location>
        <begin position="30"/>
        <end position="39"/>
    </location>
</feature>
<organism evidence="4 5">
    <name type="scientific">Clostridium frigidicarnis</name>
    <dbReference type="NCBI Taxonomy" id="84698"/>
    <lineage>
        <taxon>Bacteria</taxon>
        <taxon>Bacillati</taxon>
        <taxon>Bacillota</taxon>
        <taxon>Clostridia</taxon>
        <taxon>Eubacteriales</taxon>
        <taxon>Clostridiaceae</taxon>
        <taxon>Clostridium</taxon>
    </lineage>
</organism>
<evidence type="ECO:0000256" key="1">
    <source>
        <dbReference type="ARBA" id="ARBA00006068"/>
    </source>
</evidence>
<dbReference type="NCBIfam" id="TIGR00350">
    <property type="entry name" value="lytR_cpsA_psr"/>
    <property type="match status" value="1"/>
</dbReference>
<dbReference type="Gene3D" id="3.40.630.190">
    <property type="entry name" value="LCP protein"/>
    <property type="match status" value="1"/>
</dbReference>
<evidence type="ECO:0000256" key="2">
    <source>
        <dbReference type="SAM" id="MobiDB-lite"/>
    </source>
</evidence>
<dbReference type="STRING" id="84698.SAMN04488528_1003127"/>
<feature type="domain" description="Cell envelope-related transcriptional attenuator" evidence="3">
    <location>
        <begin position="119"/>
        <end position="276"/>
    </location>
</feature>
<dbReference type="RefSeq" id="WP_090038689.1">
    <property type="nucleotide sequence ID" value="NZ_FOKI01000003.1"/>
</dbReference>
<dbReference type="OrthoDB" id="9782542at2"/>
<comment type="similarity">
    <text evidence="1">Belongs to the LytR/CpsA/Psr (LCP) family.</text>
</comment>
<name>A0A1I0W0H6_9CLOT</name>
<dbReference type="PANTHER" id="PTHR33392:SF6">
    <property type="entry name" value="POLYISOPRENYL-TEICHOIC ACID--PEPTIDOGLYCAN TEICHOIC ACID TRANSFERASE TAGU"/>
    <property type="match status" value="1"/>
</dbReference>
<dbReference type="InterPro" id="IPR050922">
    <property type="entry name" value="LytR/CpsA/Psr_CW_biosynth"/>
</dbReference>
<dbReference type="InterPro" id="IPR004474">
    <property type="entry name" value="LytR_CpsA_psr"/>
</dbReference>
<dbReference type="EMBL" id="FOKI01000003">
    <property type="protein sequence ID" value="SFA81426.1"/>
    <property type="molecule type" value="Genomic_DNA"/>
</dbReference>
<dbReference type="Proteomes" id="UP000198619">
    <property type="component" value="Unassembled WGS sequence"/>
</dbReference>
<protein>
    <submittedName>
        <fullName evidence="4">Cell envelope-related function transcriptional attenuator common domain-containing protein</fullName>
    </submittedName>
</protein>
<gene>
    <name evidence="4" type="ORF">SAMN04488528_1003127</name>
</gene>
<proteinExistence type="inferred from homology"/>
<feature type="compositionally biased region" description="Basic and acidic residues" evidence="2">
    <location>
        <begin position="1"/>
        <end position="15"/>
    </location>
</feature>
<sequence length="364" mass="40808">MSTRMDKYHSTDKKPTNRNTKPYSNDSRKPNPKKRRRKKKNPTVRIILLSIALLFLLGIGWGAYYAVNLLGKVNTEKLDKSNLGVDEDLNARLKSLGKDNIINIALFGLDKTNEEELGRSDATMILSIDADNKKIKLVSLMRDCYVNINGHGKDKLNHAHSFGGPELAIRTINKNFNLNVTDFVSVDFAHMQKIIDALGGVEIDVKSTELETANKYVVELALLGRTDPDYIDKAGKQTLSGMQALSYSRIRNVGNGDFERTDRQRTVLEALFNKIKHAGSTEFPKIVSDLLPMVTTSLSSTDIIKLGSDLLLKGITNLEQERFPIDGDYVDGGKMINGVWYLPFDEKSTQGKIHKYIFEDIKPS</sequence>
<keyword evidence="5" id="KW-1185">Reference proteome</keyword>
<evidence type="ECO:0000313" key="5">
    <source>
        <dbReference type="Proteomes" id="UP000198619"/>
    </source>
</evidence>
<dbReference type="PANTHER" id="PTHR33392">
    <property type="entry name" value="POLYISOPRENYL-TEICHOIC ACID--PEPTIDOGLYCAN TEICHOIC ACID TRANSFERASE TAGU"/>
    <property type="match status" value="1"/>
</dbReference>
<dbReference type="AlphaFoldDB" id="A0A1I0W0H6"/>
<evidence type="ECO:0000259" key="3">
    <source>
        <dbReference type="Pfam" id="PF03816"/>
    </source>
</evidence>
<reference evidence="4 5" key="1">
    <citation type="submission" date="2016-10" db="EMBL/GenBank/DDBJ databases">
        <authorList>
            <person name="de Groot N.N."/>
        </authorList>
    </citation>
    <scope>NUCLEOTIDE SEQUENCE [LARGE SCALE GENOMIC DNA]</scope>
    <source>
        <strain evidence="4 5">DSM 12271</strain>
    </source>
</reference>
<feature type="region of interest" description="Disordered" evidence="2">
    <location>
        <begin position="1"/>
        <end position="39"/>
    </location>
</feature>